<feature type="compositionally biased region" description="Acidic residues" evidence="1">
    <location>
        <begin position="55"/>
        <end position="92"/>
    </location>
</feature>
<reference evidence="3" key="1">
    <citation type="submission" date="2010-04" db="EMBL/GenBank/DDBJ databases">
        <authorList>
            <person name="Reid K.E."/>
            <person name="Liao N."/>
            <person name="Chan S."/>
            <person name="Docking R."/>
            <person name="Taylor G."/>
            <person name="Moore R."/>
            <person name="Mayo M."/>
            <person name="Munro S."/>
            <person name="King J."/>
            <person name="Yanchuk A."/>
            <person name="Holt R."/>
            <person name="Jones S."/>
            <person name="Marra M."/>
            <person name="Ritland C.E."/>
            <person name="Ritland K."/>
            <person name="Bohlmann J."/>
        </authorList>
    </citation>
    <scope>NUCLEOTIDE SEQUENCE</scope>
    <source>
        <tissue evidence="3">Bud</tissue>
    </source>
</reference>
<keyword evidence="2" id="KW-0732">Signal</keyword>
<feature type="region of interest" description="Disordered" evidence="1">
    <location>
        <begin position="31"/>
        <end position="92"/>
    </location>
</feature>
<proteinExistence type="evidence at transcript level"/>
<organism evidence="3">
    <name type="scientific">Picea sitchensis</name>
    <name type="common">Sitka spruce</name>
    <name type="synonym">Pinus sitchensis</name>
    <dbReference type="NCBI Taxonomy" id="3332"/>
    <lineage>
        <taxon>Eukaryota</taxon>
        <taxon>Viridiplantae</taxon>
        <taxon>Streptophyta</taxon>
        <taxon>Embryophyta</taxon>
        <taxon>Tracheophyta</taxon>
        <taxon>Spermatophyta</taxon>
        <taxon>Pinopsida</taxon>
        <taxon>Pinidae</taxon>
        <taxon>Conifers I</taxon>
        <taxon>Pinales</taxon>
        <taxon>Pinaceae</taxon>
        <taxon>Picea</taxon>
    </lineage>
</organism>
<name>D5ABM2_PICSI</name>
<evidence type="ECO:0000256" key="1">
    <source>
        <dbReference type="SAM" id="MobiDB-lite"/>
    </source>
</evidence>
<dbReference type="AlphaFoldDB" id="D5ABM2"/>
<dbReference type="EMBL" id="BT123629">
    <property type="protein sequence ID" value="ADE76941.1"/>
    <property type="molecule type" value="mRNA"/>
</dbReference>
<feature type="signal peptide" evidence="2">
    <location>
        <begin position="1"/>
        <end position="26"/>
    </location>
</feature>
<evidence type="ECO:0000256" key="2">
    <source>
        <dbReference type="SAM" id="SignalP"/>
    </source>
</evidence>
<feature type="chain" id="PRO_5003068724" evidence="2">
    <location>
        <begin position="27"/>
        <end position="92"/>
    </location>
</feature>
<protein>
    <submittedName>
        <fullName evidence="3">Uncharacterized protein</fullName>
    </submittedName>
</protein>
<sequence>MTRRRRTEHAELAGVVICFLLSIGTAAKMQNTGIPEDPVDPHEIDPNYNGSDTDMRDDDDDESNEEDTVNDNDDDHNDDDQDNDDDLVVGSS</sequence>
<evidence type="ECO:0000313" key="3">
    <source>
        <dbReference type="EMBL" id="ADE76941.1"/>
    </source>
</evidence>
<accession>D5ABM2</accession>